<keyword evidence="3" id="KW-0574">Periplasm</keyword>
<evidence type="ECO:0000256" key="4">
    <source>
        <dbReference type="ARBA" id="ARBA00023239"/>
    </source>
</evidence>
<dbReference type="GO" id="GO:0042597">
    <property type="term" value="C:periplasmic space"/>
    <property type="evidence" value="ECO:0007669"/>
    <property type="project" value="UniProtKB-SubCell"/>
</dbReference>
<proteinExistence type="predicted"/>
<accession>A0A1Y1CMF0</accession>
<evidence type="ECO:0000313" key="8">
    <source>
        <dbReference type="EMBL" id="BAX81598.1"/>
    </source>
</evidence>
<feature type="signal peptide" evidence="5">
    <location>
        <begin position="1"/>
        <end position="18"/>
    </location>
</feature>
<feature type="chain" id="PRO_5012756249" evidence="5">
    <location>
        <begin position="19"/>
        <end position="757"/>
    </location>
</feature>
<dbReference type="Pfam" id="PF07940">
    <property type="entry name" value="Hepar_II_III_C"/>
    <property type="match status" value="1"/>
</dbReference>
<feature type="domain" description="Heparinase II/III-like C-terminal" evidence="6">
    <location>
        <begin position="413"/>
        <end position="641"/>
    </location>
</feature>
<dbReference type="EMBL" id="AP018042">
    <property type="protein sequence ID" value="BAX81598.1"/>
    <property type="molecule type" value="Genomic_DNA"/>
</dbReference>
<evidence type="ECO:0000256" key="3">
    <source>
        <dbReference type="ARBA" id="ARBA00022764"/>
    </source>
</evidence>
<dbReference type="RefSeq" id="WP_096431157.1">
    <property type="nucleotide sequence ID" value="NZ_AP018042.1"/>
</dbReference>
<feature type="domain" description="Heparin-sulfate lyase N-terminal" evidence="7">
    <location>
        <begin position="36"/>
        <end position="355"/>
    </location>
</feature>
<dbReference type="InterPro" id="IPR008929">
    <property type="entry name" value="Chondroitin_lyas"/>
</dbReference>
<evidence type="ECO:0000313" key="9">
    <source>
        <dbReference type="Proteomes" id="UP000218267"/>
    </source>
</evidence>
<comment type="subcellular location">
    <subcellularLocation>
        <location evidence="1">Periplasm</location>
    </subcellularLocation>
</comment>
<evidence type="ECO:0000256" key="2">
    <source>
        <dbReference type="ARBA" id="ARBA00022729"/>
    </source>
</evidence>
<evidence type="ECO:0000259" key="6">
    <source>
        <dbReference type="Pfam" id="PF07940"/>
    </source>
</evidence>
<evidence type="ECO:0000256" key="1">
    <source>
        <dbReference type="ARBA" id="ARBA00004418"/>
    </source>
</evidence>
<dbReference type="PANTHER" id="PTHR39210">
    <property type="entry name" value="HEPARIN-SULFATE LYASE"/>
    <property type="match status" value="1"/>
</dbReference>
<evidence type="ECO:0000256" key="5">
    <source>
        <dbReference type="SAM" id="SignalP"/>
    </source>
</evidence>
<dbReference type="Proteomes" id="UP000218267">
    <property type="component" value="Chromosome"/>
</dbReference>
<dbReference type="Gene3D" id="1.50.10.100">
    <property type="entry name" value="Chondroitin AC/alginate lyase"/>
    <property type="match status" value="1"/>
</dbReference>
<protein>
    <submittedName>
        <fullName evidence="8">Heparinase</fullName>
    </submittedName>
</protein>
<gene>
    <name evidence="8" type="ORF">ALGA_3298</name>
</gene>
<dbReference type="PANTHER" id="PTHR39210:SF1">
    <property type="entry name" value="HEPARIN-SULFATE LYASE"/>
    <property type="match status" value="1"/>
</dbReference>
<reference evidence="9" key="2">
    <citation type="journal article" date="2020" name="Antonie Van Leeuwenhoek">
        <title>Labilibaculum antarcticum sp. nov., a novel facultative anaerobic, psychrotorelant bacterium isolated from marine sediment of Antarctica.</title>
        <authorList>
            <person name="Watanabe M."/>
            <person name="Kojima H."/>
            <person name="Fukui M."/>
        </authorList>
    </citation>
    <scope>NUCLEOTIDE SEQUENCE [LARGE SCALE GENOMIC DNA]</scope>
    <source>
        <strain evidence="9">SPP2</strain>
    </source>
</reference>
<dbReference type="AlphaFoldDB" id="A0A1Y1CMF0"/>
<dbReference type="Gene3D" id="2.70.98.70">
    <property type="match status" value="1"/>
</dbReference>
<dbReference type="Pfam" id="PF16889">
    <property type="entry name" value="Hepar_II_III_N"/>
    <property type="match status" value="1"/>
</dbReference>
<reference evidence="8 9" key="1">
    <citation type="journal article" date="2018" name="Mar. Genomics">
        <title>Complete genome sequence of Marinifilaceae bacterium strain SPP2, isolated from the Antarctic marine sediment.</title>
        <authorList>
            <person name="Watanabe M."/>
            <person name="Kojima H."/>
            <person name="Fukui M."/>
        </authorList>
    </citation>
    <scope>NUCLEOTIDE SEQUENCE [LARGE SCALE GENOMIC DNA]</scope>
    <source>
        <strain evidence="8 9">SPP2</strain>
    </source>
</reference>
<keyword evidence="9" id="KW-1185">Reference proteome</keyword>
<keyword evidence="2 5" id="KW-0732">Signal</keyword>
<dbReference type="KEGG" id="mbas:ALGA_3298"/>
<dbReference type="InterPro" id="IPR031680">
    <property type="entry name" value="Hepar_II_III_N"/>
</dbReference>
<evidence type="ECO:0000259" key="7">
    <source>
        <dbReference type="Pfam" id="PF16889"/>
    </source>
</evidence>
<keyword evidence="4" id="KW-0456">Lyase</keyword>
<dbReference type="OrthoDB" id="7335480at2"/>
<dbReference type="InterPro" id="IPR012480">
    <property type="entry name" value="Hepar_II_III_C"/>
</dbReference>
<sequence length="757" mass="87785">MAKYLTFIFLLITLTVSAQDLIIPHDHVLGNAELVSMLNVESNTELKKIQSTYQAGKEDKALIALTQYFKHKLSDRYFFSSNDFRQRFEEYNKMYSGRFEYHEKKAKQHLELYPAWTEWKIPFTNLKGEEVSSYPYRHLTRQHKAGDIALLFYFTNDTTYLHYIPKQAESLNEAFNQGKVETIADGNGAYEAYRAGNRMYNWLFAHQCLLASDQYTWQEQLVMIKNFLHTGAKLYHHNSEYREGNHQTRGMSALGMLAILFKEFKGADEWWTRATNRLEEHLEKEVYADGFQFERSVHYHIDDIDNYFYPYQLAKMNGVSLNPIWDQRLKAMFQVFVKIALPTKNAPVFQDDTNDPWAEYNKIEDIMALGSVLIANKEFKYFAGKKLPSKYYWLLSNAQLEDFKNRKASKPKLKSTELPETGYYIMRNGWEKDDLYMAISAGITEEKPDHQHGDMLGVQAYAYGNMVLPNYQVRYYLEDLEEFKNSWTKNVGLVDSVPHGRKWTGNKGGSGFGKWGQLPVPKVLNWTKGDQVDFFIGTHDGYKDMGVETFRQVFFLKDGFWLVRDHFISDGTQHNYQQVWQGHYDTENKVHVRSVFPNGAGLDIIQLGDVPNVITKGSARGKGRIVFESEKMNKATYSSLLFPFKGFEERIQKQDQYENLKLCGWQISKSDQINKTEYLESDASLVLAKDKVILLFDGSKIQFKSGDVMTTNKKSDLLLKWEKGSWNVTNCGILGVRLTVSSQYIDLEPGKSVQIDL</sequence>
<organism evidence="8 9">
    <name type="scientific">Labilibaculum antarcticum</name>
    <dbReference type="NCBI Taxonomy" id="1717717"/>
    <lineage>
        <taxon>Bacteria</taxon>
        <taxon>Pseudomonadati</taxon>
        <taxon>Bacteroidota</taxon>
        <taxon>Bacteroidia</taxon>
        <taxon>Marinilabiliales</taxon>
        <taxon>Marinifilaceae</taxon>
        <taxon>Labilibaculum</taxon>
    </lineage>
</organism>
<dbReference type="SUPFAM" id="SSF48230">
    <property type="entry name" value="Chondroitin AC/alginate lyase"/>
    <property type="match status" value="1"/>
</dbReference>
<dbReference type="GO" id="GO:0016829">
    <property type="term" value="F:lyase activity"/>
    <property type="evidence" value="ECO:0007669"/>
    <property type="project" value="UniProtKB-KW"/>
</dbReference>
<name>A0A1Y1CMF0_9BACT</name>